<evidence type="ECO:0000313" key="2">
    <source>
        <dbReference type="Proteomes" id="UP001227268"/>
    </source>
</evidence>
<name>A0ACC2VRF3_9TREE</name>
<organism evidence="1 2">
    <name type="scientific">Naganishia friedmannii</name>
    <dbReference type="NCBI Taxonomy" id="89922"/>
    <lineage>
        <taxon>Eukaryota</taxon>
        <taxon>Fungi</taxon>
        <taxon>Dikarya</taxon>
        <taxon>Basidiomycota</taxon>
        <taxon>Agaricomycotina</taxon>
        <taxon>Tremellomycetes</taxon>
        <taxon>Filobasidiales</taxon>
        <taxon>Filobasidiaceae</taxon>
        <taxon>Naganishia</taxon>
    </lineage>
</organism>
<reference evidence="1" key="1">
    <citation type="submission" date="2023-04" db="EMBL/GenBank/DDBJ databases">
        <title>Draft Genome sequencing of Naganishia species isolated from polar environments using Oxford Nanopore Technology.</title>
        <authorList>
            <person name="Leo P."/>
            <person name="Venkateswaran K."/>
        </authorList>
    </citation>
    <scope>NUCLEOTIDE SEQUENCE</scope>
    <source>
        <strain evidence="1">MNA-CCFEE 5423</strain>
    </source>
</reference>
<protein>
    <submittedName>
        <fullName evidence="1">Uncharacterized protein</fullName>
    </submittedName>
</protein>
<dbReference type="EMBL" id="JASBWT010000009">
    <property type="protein sequence ID" value="KAJ9101688.1"/>
    <property type="molecule type" value="Genomic_DNA"/>
</dbReference>
<sequence>MSVAIFPAAGGLGGATYSALLKLLNPKDVVLISRHPEKLQQEQKAGATVRKADFDDVESLKGVFEGVKTLNLISYPSIEHEHRFEVAKAAIDSARASGVQHIFYSSLAFGGFTSNPPFRAQVMLAHLDTEAYLRSIHEQDPGKLSYTVVRVGLYSESFPIYTASFDINHPPKDGKIRVPHNGEGPGIAWAKREELGEAVARLIAIREQDPENFAWKNKLMVLSGPKAYSLNETAKVFSDVLGREITVQEVSVDEYADLPAVKESLTYGSGSWSRPWATAFEGLRHGVAAEVTPYLRELLGREPEAFEVTVRGMKASV</sequence>
<evidence type="ECO:0000313" key="1">
    <source>
        <dbReference type="EMBL" id="KAJ9101688.1"/>
    </source>
</evidence>
<keyword evidence="2" id="KW-1185">Reference proteome</keyword>
<dbReference type="Proteomes" id="UP001227268">
    <property type="component" value="Unassembled WGS sequence"/>
</dbReference>
<gene>
    <name evidence="1" type="ORF">QFC21_003026</name>
</gene>
<comment type="caution">
    <text evidence="1">The sequence shown here is derived from an EMBL/GenBank/DDBJ whole genome shotgun (WGS) entry which is preliminary data.</text>
</comment>
<proteinExistence type="predicted"/>
<accession>A0ACC2VRF3</accession>